<protein>
    <recommendedName>
        <fullName evidence="1">Utp10/HEAT1 HEAT-repeats domain-containing protein</fullName>
    </recommendedName>
</protein>
<dbReference type="InterPro" id="IPR016024">
    <property type="entry name" value="ARM-type_fold"/>
</dbReference>
<dbReference type="PANTHER" id="PTHR13457:SF1">
    <property type="entry name" value="HEAT REPEAT-CONTAINING PROTEIN 1"/>
    <property type="match status" value="1"/>
</dbReference>
<dbReference type="InterPro" id="IPR011989">
    <property type="entry name" value="ARM-like"/>
</dbReference>
<dbReference type="Pfam" id="PF23243">
    <property type="entry name" value="HEAT_HEATR1"/>
    <property type="match status" value="1"/>
</dbReference>
<sequence>MGLMGGLFTALVSGEYAILFSPLTYHQETEWDESTVGLVVTISSGSASFVARRVEIDVLLIQEMVESEYILAVEIREQYSCMISFPSLVMLLQYIVMGNQCQELFMELLSSMQFILQKLQDHEIVFKLEPWEDSDNIQKTLGALMEQVVSCLHLLSRHALRLKEKLRQWQRLETIIKVGEADESLGHIDINLFSQVIDKADGLGQIENLQSHDIAEIHEKTEKIHETYWNAFYSVK</sequence>
<dbReference type="Pfam" id="PF16186">
    <property type="entry name" value="Arm_3"/>
    <property type="match status" value="1"/>
</dbReference>
<gene>
    <name evidence="2" type="ORF">VitviT2T_011600</name>
</gene>
<evidence type="ECO:0000259" key="1">
    <source>
        <dbReference type="Pfam" id="PF23243"/>
    </source>
</evidence>
<keyword evidence="3" id="KW-1185">Reference proteome</keyword>
<feature type="domain" description="Utp10/HEAT1 HEAT-repeats" evidence="1">
    <location>
        <begin position="66"/>
        <end position="173"/>
    </location>
</feature>
<evidence type="ECO:0000313" key="3">
    <source>
        <dbReference type="Proteomes" id="UP001227230"/>
    </source>
</evidence>
<name>A0ABY9CEL3_VITVI</name>
<dbReference type="Gene3D" id="1.25.10.10">
    <property type="entry name" value="Leucine-rich Repeat Variant"/>
    <property type="match status" value="1"/>
</dbReference>
<dbReference type="Proteomes" id="UP001227230">
    <property type="component" value="Chromosome 8"/>
</dbReference>
<accession>A0ABY9CEL3</accession>
<dbReference type="PANTHER" id="PTHR13457">
    <property type="entry name" value="BAP28"/>
    <property type="match status" value="1"/>
</dbReference>
<dbReference type="InterPro" id="IPR040191">
    <property type="entry name" value="UTP10"/>
</dbReference>
<proteinExistence type="predicted"/>
<evidence type="ECO:0000313" key="2">
    <source>
        <dbReference type="EMBL" id="WJZ92615.1"/>
    </source>
</evidence>
<reference evidence="2 3" key="1">
    <citation type="journal article" date="2023" name="Hortic Res">
        <title>The complete reference genome for grapevine (Vitis vinifera L.) genetics and breeding.</title>
        <authorList>
            <person name="Shi X."/>
            <person name="Cao S."/>
            <person name="Wang X."/>
            <person name="Huang S."/>
            <person name="Wang Y."/>
            <person name="Liu Z."/>
            <person name="Liu W."/>
            <person name="Leng X."/>
            <person name="Peng Y."/>
            <person name="Wang N."/>
            <person name="Wang Y."/>
            <person name="Ma Z."/>
            <person name="Xu X."/>
            <person name="Zhang F."/>
            <person name="Xue H."/>
            <person name="Zhong H."/>
            <person name="Wang Y."/>
            <person name="Zhang K."/>
            <person name="Velt A."/>
            <person name="Avia K."/>
            <person name="Holtgrawe D."/>
            <person name="Grimplet J."/>
            <person name="Matus J.T."/>
            <person name="Ware D."/>
            <person name="Wu X."/>
            <person name="Wang H."/>
            <person name="Liu C."/>
            <person name="Fang Y."/>
            <person name="Rustenholz C."/>
            <person name="Cheng Z."/>
            <person name="Xiao H."/>
            <person name="Zhou Y."/>
        </authorList>
    </citation>
    <scope>NUCLEOTIDE SEQUENCE [LARGE SCALE GENOMIC DNA]</scope>
    <source>
        <strain evidence="3">cv. Pinot noir / PN40024</strain>
        <tissue evidence="2">Leaf</tissue>
    </source>
</reference>
<organism evidence="2 3">
    <name type="scientific">Vitis vinifera</name>
    <name type="common">Grape</name>
    <dbReference type="NCBI Taxonomy" id="29760"/>
    <lineage>
        <taxon>Eukaryota</taxon>
        <taxon>Viridiplantae</taxon>
        <taxon>Streptophyta</taxon>
        <taxon>Embryophyta</taxon>
        <taxon>Tracheophyta</taxon>
        <taxon>Spermatophyta</taxon>
        <taxon>Magnoliopsida</taxon>
        <taxon>eudicotyledons</taxon>
        <taxon>Gunneridae</taxon>
        <taxon>Pentapetalae</taxon>
        <taxon>rosids</taxon>
        <taxon>Vitales</taxon>
        <taxon>Vitaceae</taxon>
        <taxon>Viteae</taxon>
        <taxon>Vitis</taxon>
    </lineage>
</organism>
<dbReference type="InterPro" id="IPR056473">
    <property type="entry name" value="HEAT_Utp10/HEAT1"/>
</dbReference>
<dbReference type="SUPFAM" id="SSF48371">
    <property type="entry name" value="ARM repeat"/>
    <property type="match status" value="1"/>
</dbReference>
<dbReference type="InterPro" id="IPR032413">
    <property type="entry name" value="Arm_3"/>
</dbReference>
<dbReference type="EMBL" id="CP126655">
    <property type="protein sequence ID" value="WJZ92615.1"/>
    <property type="molecule type" value="Genomic_DNA"/>
</dbReference>